<reference evidence="1 2" key="1">
    <citation type="submission" date="2021-12" db="EMBL/GenBank/DDBJ databases">
        <title>Discovery of the Pendulisporaceae a myxobacterial family with distinct sporulation behavior and unique specialized metabolism.</title>
        <authorList>
            <person name="Garcia R."/>
            <person name="Popoff A."/>
            <person name="Bader C.D."/>
            <person name="Loehr J."/>
            <person name="Walesch S."/>
            <person name="Walt C."/>
            <person name="Boldt J."/>
            <person name="Bunk B."/>
            <person name="Haeckl F.J.F.P.J."/>
            <person name="Gunesch A.P."/>
            <person name="Birkelbach J."/>
            <person name="Nuebel U."/>
            <person name="Pietschmann T."/>
            <person name="Bach T."/>
            <person name="Mueller R."/>
        </authorList>
    </citation>
    <scope>NUCLEOTIDE SEQUENCE [LARGE SCALE GENOMIC DNA]</scope>
    <source>
        <strain evidence="1 2">MSr12523</strain>
    </source>
</reference>
<dbReference type="InterPro" id="IPR033469">
    <property type="entry name" value="CYTH-like_dom_sf"/>
</dbReference>
<evidence type="ECO:0008006" key="3">
    <source>
        <dbReference type="Google" id="ProtNLM"/>
    </source>
</evidence>
<dbReference type="Gene3D" id="2.40.320.10">
    <property type="entry name" value="Hypothetical Protein Pfu-838710-001"/>
    <property type="match status" value="1"/>
</dbReference>
<dbReference type="Proteomes" id="UP001379533">
    <property type="component" value="Chromosome"/>
</dbReference>
<name>A0ABZ2K6E1_9BACT</name>
<dbReference type="EMBL" id="CP089982">
    <property type="protein sequence ID" value="WXA94256.1"/>
    <property type="molecule type" value="Genomic_DNA"/>
</dbReference>
<gene>
    <name evidence="1" type="ORF">LZC95_48400</name>
</gene>
<organism evidence="1 2">
    <name type="scientific">Pendulispora brunnea</name>
    <dbReference type="NCBI Taxonomy" id="2905690"/>
    <lineage>
        <taxon>Bacteria</taxon>
        <taxon>Pseudomonadati</taxon>
        <taxon>Myxococcota</taxon>
        <taxon>Myxococcia</taxon>
        <taxon>Myxococcales</taxon>
        <taxon>Sorangiineae</taxon>
        <taxon>Pendulisporaceae</taxon>
        <taxon>Pendulispora</taxon>
    </lineage>
</organism>
<evidence type="ECO:0000313" key="1">
    <source>
        <dbReference type="EMBL" id="WXA94256.1"/>
    </source>
</evidence>
<sequence length="165" mass="18803">MESKYARLEYERRWLVTQLPDLGPNVEGSHIDDRYLCGTTLRLRRVTPIGNGPPVYKLGQKVRPDPDDSRQVLHTTMYLTADEYTCLSRLAGFNLQKMRYRLAREGRTFSLDVFQGKLSGLALLEIETEPGDTSFTAPPFVDREVTGEERYTGGWLARASNESIE</sequence>
<accession>A0ABZ2K6E1</accession>
<protein>
    <recommendedName>
        <fullName evidence="3">CYTH domain-containing protein</fullName>
    </recommendedName>
</protein>
<dbReference type="SUPFAM" id="SSF55154">
    <property type="entry name" value="CYTH-like phosphatases"/>
    <property type="match status" value="1"/>
</dbReference>
<proteinExistence type="predicted"/>
<keyword evidence="2" id="KW-1185">Reference proteome</keyword>
<evidence type="ECO:0000313" key="2">
    <source>
        <dbReference type="Proteomes" id="UP001379533"/>
    </source>
</evidence>
<dbReference type="RefSeq" id="WP_394844857.1">
    <property type="nucleotide sequence ID" value="NZ_CP089982.1"/>
</dbReference>